<accession>A0A934VSV2</accession>
<comment type="caution">
    <text evidence="1">The sequence shown here is derived from an EMBL/GenBank/DDBJ whole genome shotgun (WGS) entry which is preliminary data.</text>
</comment>
<evidence type="ECO:0000313" key="2">
    <source>
        <dbReference type="Proteomes" id="UP000617628"/>
    </source>
</evidence>
<evidence type="ECO:0000313" key="1">
    <source>
        <dbReference type="EMBL" id="MBK1878884.1"/>
    </source>
</evidence>
<keyword evidence="2" id="KW-1185">Reference proteome</keyword>
<dbReference type="EMBL" id="JAENIL010000037">
    <property type="protein sequence ID" value="MBK1878884.1"/>
    <property type="molecule type" value="Genomic_DNA"/>
</dbReference>
<dbReference type="AlphaFoldDB" id="A0A934VSV2"/>
<sequence length="228" mass="24864">MYTTLVSRISLPSVQIVQKAILTSAALGSTHALSGATTSEYRVNDSSYRIRNATILHPESGQVGDKVDIEFSNTITPASWEVTQGELPDGLRLTDFLEQAELVDGKINASSLLILGTYTKAGNYGITLKPWSEANGEGETAPQNLSITFQIAEGQLPPPEISYRKTEVHLVLSWDTDSGQGFELKHSRDLSIWSSPSPITSSEEDGQTKVTIPLSEIDSDYYRLESAQ</sequence>
<gene>
    <name evidence="1" type="ORF">JIN87_18520</name>
</gene>
<protein>
    <submittedName>
        <fullName evidence="1">Uncharacterized protein</fullName>
    </submittedName>
</protein>
<reference evidence="1" key="1">
    <citation type="submission" date="2021-01" db="EMBL/GenBank/DDBJ databases">
        <title>Modified the classification status of verrucomicrobia.</title>
        <authorList>
            <person name="Feng X."/>
        </authorList>
    </citation>
    <scope>NUCLEOTIDE SEQUENCE</scope>
    <source>
        <strain evidence="1">KCTC 13126</strain>
    </source>
</reference>
<proteinExistence type="predicted"/>
<organism evidence="1 2">
    <name type="scientific">Pelagicoccus mobilis</name>
    <dbReference type="NCBI Taxonomy" id="415221"/>
    <lineage>
        <taxon>Bacteria</taxon>
        <taxon>Pseudomonadati</taxon>
        <taxon>Verrucomicrobiota</taxon>
        <taxon>Opitutia</taxon>
        <taxon>Puniceicoccales</taxon>
        <taxon>Pelagicoccaceae</taxon>
        <taxon>Pelagicoccus</taxon>
    </lineage>
</organism>
<name>A0A934VSV2_9BACT</name>
<dbReference type="Proteomes" id="UP000617628">
    <property type="component" value="Unassembled WGS sequence"/>
</dbReference>